<dbReference type="PROSITE" id="PS00108">
    <property type="entry name" value="PROTEIN_KINASE_ST"/>
    <property type="match status" value="1"/>
</dbReference>
<dbReference type="InterPro" id="IPR001245">
    <property type="entry name" value="Ser-Thr/Tyr_kinase_cat_dom"/>
</dbReference>
<dbReference type="AlphaFoldDB" id="A0A8H5CZ73"/>
<dbReference type="PANTHER" id="PTHR44329">
    <property type="entry name" value="SERINE/THREONINE-PROTEIN KINASE TNNI3K-RELATED"/>
    <property type="match status" value="1"/>
</dbReference>
<dbReference type="EMBL" id="JAACJO010000014">
    <property type="protein sequence ID" value="KAF5350719.1"/>
    <property type="molecule type" value="Genomic_DNA"/>
</dbReference>
<feature type="compositionally biased region" description="Polar residues" evidence="12">
    <location>
        <begin position="402"/>
        <end position="415"/>
    </location>
</feature>
<dbReference type="SMART" id="SM00326">
    <property type="entry name" value="SH3"/>
    <property type="match status" value="2"/>
</dbReference>
<dbReference type="Pfam" id="PF00018">
    <property type="entry name" value="SH3_1"/>
    <property type="match status" value="1"/>
</dbReference>
<protein>
    <recommendedName>
        <fullName evidence="3">mitogen-activated protein kinase kinase kinase</fullName>
        <ecNumber evidence="3">2.7.11.25</ecNumber>
    </recommendedName>
</protein>
<keyword evidence="7" id="KW-0418">Kinase</keyword>
<dbReference type="InterPro" id="IPR001452">
    <property type="entry name" value="SH3_domain"/>
</dbReference>
<dbReference type="EC" id="2.7.11.25" evidence="3"/>
<evidence type="ECO:0000256" key="1">
    <source>
        <dbReference type="ARBA" id="ARBA00001946"/>
    </source>
</evidence>
<dbReference type="SUPFAM" id="SSF56112">
    <property type="entry name" value="Protein kinase-like (PK-like)"/>
    <property type="match status" value="1"/>
</dbReference>
<comment type="catalytic activity">
    <reaction evidence="10">
        <text>L-seryl-[protein] + ATP = O-phospho-L-seryl-[protein] + ADP + H(+)</text>
        <dbReference type="Rhea" id="RHEA:17989"/>
        <dbReference type="Rhea" id="RHEA-COMP:9863"/>
        <dbReference type="Rhea" id="RHEA-COMP:11604"/>
        <dbReference type="ChEBI" id="CHEBI:15378"/>
        <dbReference type="ChEBI" id="CHEBI:29999"/>
        <dbReference type="ChEBI" id="CHEBI:30616"/>
        <dbReference type="ChEBI" id="CHEBI:83421"/>
        <dbReference type="ChEBI" id="CHEBI:456216"/>
        <dbReference type="EC" id="2.7.11.25"/>
    </reaction>
</comment>
<evidence type="ECO:0000256" key="7">
    <source>
        <dbReference type="ARBA" id="ARBA00022777"/>
    </source>
</evidence>
<dbReference type="InterPro" id="IPR011009">
    <property type="entry name" value="Kinase-like_dom_sf"/>
</dbReference>
<dbReference type="Gene3D" id="1.10.510.10">
    <property type="entry name" value="Transferase(Phosphotransferase) domain 1"/>
    <property type="match status" value="1"/>
</dbReference>
<dbReference type="PROSITE" id="PS50002">
    <property type="entry name" value="SH3"/>
    <property type="match status" value="1"/>
</dbReference>
<keyword evidence="5" id="KW-0808">Transferase</keyword>
<feature type="compositionally biased region" description="Low complexity" evidence="12">
    <location>
        <begin position="459"/>
        <end position="488"/>
    </location>
</feature>
<evidence type="ECO:0000256" key="6">
    <source>
        <dbReference type="ARBA" id="ARBA00022741"/>
    </source>
</evidence>
<dbReference type="InterPro" id="IPR051681">
    <property type="entry name" value="Ser/Thr_Kinases-Pseudokinases"/>
</dbReference>
<proteinExistence type="inferred from homology"/>
<comment type="similarity">
    <text evidence="2">Belongs to the protein kinase superfamily. STE Ser/Thr protein kinase family. MAP kinase kinase kinase subfamily.</text>
</comment>
<dbReference type="GO" id="GO:0005524">
    <property type="term" value="F:ATP binding"/>
    <property type="evidence" value="ECO:0007669"/>
    <property type="project" value="UniProtKB-KW"/>
</dbReference>
<accession>A0A8H5CZ73</accession>
<feature type="region of interest" description="Disordered" evidence="12">
    <location>
        <begin position="1"/>
        <end position="36"/>
    </location>
</feature>
<name>A0A8H5CZ73_9AGAR</name>
<dbReference type="SUPFAM" id="SSF50044">
    <property type="entry name" value="SH3-domain"/>
    <property type="match status" value="2"/>
</dbReference>
<evidence type="ECO:0000259" key="14">
    <source>
        <dbReference type="PROSITE" id="PS50011"/>
    </source>
</evidence>
<feature type="compositionally biased region" description="Basic and acidic residues" evidence="12">
    <location>
        <begin position="20"/>
        <end position="36"/>
    </location>
</feature>
<dbReference type="Gene3D" id="2.30.30.40">
    <property type="entry name" value="SH3 Domains"/>
    <property type="match status" value="2"/>
</dbReference>
<dbReference type="Proteomes" id="UP000559027">
    <property type="component" value="Unassembled WGS sequence"/>
</dbReference>
<dbReference type="InterPro" id="IPR008271">
    <property type="entry name" value="Ser/Thr_kinase_AS"/>
</dbReference>
<feature type="compositionally biased region" description="Polar residues" evidence="12">
    <location>
        <begin position="439"/>
        <end position="451"/>
    </location>
</feature>
<sequence>MSARSSEPAPLSLCPSFESDGDKSEVEEHHSCSDLSRRRGDKIDIHQTPQLLQRVLGSGPSYKALVHLQKDQAQLCLGLMQKVMDNPETPPDLRYATLRGMKRLCLKSGVFPHPLILRGVQYEGEPIAAGGFGDIWEGTYQNIPVCVKVTRQVEKSKNALFMKIFAKEAIIWSQLSHPNVLPFYGVYLLENQRGQIALVSPWQENGNIAMYLKANPDSPRFPFIYDVLEGLEYLHNHKIVHEDLKAANILITSAGFACLADFGLSSIVEDAEVGWTSIRTTSHSCGTVGWWAPELLLKEVPRPGLPSDVYSLASVMYEIFTDQIPFYGLRYEAVIYQVILGSTPAKPPMSSDSELSNETWSIMEKCWRRDPKERPTIADIKQELHRIPRVRLVIEQGERRSGSTAQYPSPQSIRSKTLTFTEDEVKLLAKCDVGAQSHLPGSSFSPGSSENPQDEVDASSTSVTSSISSRSLPPQNTQTANTTTPETQVSASRDQHVSNLTRITSSGLSRPASTLASSLAQALNDHTAGSASQLAFTEGEILEILVSKTKKWWLAKNKYGAVGLVPSDALSFIEHTAGNHNFPRDVKVQSPTDPFVDKAEVWQNYRVEEDEYQDELSLRKGEMLDIAHRTGPSWLARKKDGTIGLVRFRRVFLKYRATGAQPVENFPFRAVAQHDCASISILRAIIVINFSL</sequence>
<dbReference type="PROSITE" id="PS50011">
    <property type="entry name" value="PROTEIN_KINASE_DOM"/>
    <property type="match status" value="1"/>
</dbReference>
<evidence type="ECO:0000256" key="12">
    <source>
        <dbReference type="SAM" id="MobiDB-lite"/>
    </source>
</evidence>
<evidence type="ECO:0000256" key="2">
    <source>
        <dbReference type="ARBA" id="ARBA00006529"/>
    </source>
</evidence>
<organism evidence="15 16">
    <name type="scientific">Leucocoprinus leucothites</name>
    <dbReference type="NCBI Taxonomy" id="201217"/>
    <lineage>
        <taxon>Eukaryota</taxon>
        <taxon>Fungi</taxon>
        <taxon>Dikarya</taxon>
        <taxon>Basidiomycota</taxon>
        <taxon>Agaricomycotina</taxon>
        <taxon>Agaricomycetes</taxon>
        <taxon>Agaricomycetidae</taxon>
        <taxon>Agaricales</taxon>
        <taxon>Agaricineae</taxon>
        <taxon>Agaricaceae</taxon>
        <taxon>Leucocoprinus</taxon>
    </lineage>
</organism>
<dbReference type="PRINTS" id="PR00109">
    <property type="entry name" value="TYRKINASE"/>
</dbReference>
<evidence type="ECO:0000256" key="5">
    <source>
        <dbReference type="ARBA" id="ARBA00022679"/>
    </source>
</evidence>
<keyword evidence="4 11" id="KW-0728">SH3 domain</keyword>
<comment type="catalytic activity">
    <reaction evidence="9">
        <text>L-threonyl-[protein] + ATP = O-phospho-L-threonyl-[protein] + ADP + H(+)</text>
        <dbReference type="Rhea" id="RHEA:46608"/>
        <dbReference type="Rhea" id="RHEA-COMP:11060"/>
        <dbReference type="Rhea" id="RHEA-COMP:11605"/>
        <dbReference type="ChEBI" id="CHEBI:15378"/>
        <dbReference type="ChEBI" id="CHEBI:30013"/>
        <dbReference type="ChEBI" id="CHEBI:30616"/>
        <dbReference type="ChEBI" id="CHEBI:61977"/>
        <dbReference type="ChEBI" id="CHEBI:456216"/>
        <dbReference type="EC" id="2.7.11.25"/>
    </reaction>
</comment>
<feature type="region of interest" description="Disordered" evidence="12">
    <location>
        <begin position="437"/>
        <end position="495"/>
    </location>
</feature>
<evidence type="ECO:0000256" key="8">
    <source>
        <dbReference type="ARBA" id="ARBA00022840"/>
    </source>
</evidence>
<evidence type="ECO:0000259" key="13">
    <source>
        <dbReference type="PROSITE" id="PS50002"/>
    </source>
</evidence>
<dbReference type="GO" id="GO:0004709">
    <property type="term" value="F:MAP kinase kinase kinase activity"/>
    <property type="evidence" value="ECO:0007669"/>
    <property type="project" value="UniProtKB-EC"/>
</dbReference>
<evidence type="ECO:0000256" key="3">
    <source>
        <dbReference type="ARBA" id="ARBA00012406"/>
    </source>
</evidence>
<comment type="caution">
    <text evidence="15">The sequence shown here is derived from an EMBL/GenBank/DDBJ whole genome shotgun (WGS) entry which is preliminary data.</text>
</comment>
<evidence type="ECO:0000313" key="15">
    <source>
        <dbReference type="EMBL" id="KAF5350719.1"/>
    </source>
</evidence>
<feature type="domain" description="Protein kinase" evidence="14">
    <location>
        <begin position="121"/>
        <end position="388"/>
    </location>
</feature>
<dbReference type="Pfam" id="PF07714">
    <property type="entry name" value="PK_Tyr_Ser-Thr"/>
    <property type="match status" value="1"/>
</dbReference>
<dbReference type="InterPro" id="IPR000719">
    <property type="entry name" value="Prot_kinase_dom"/>
</dbReference>
<keyword evidence="16" id="KW-1185">Reference proteome</keyword>
<comment type="cofactor">
    <cofactor evidence="1">
        <name>Mg(2+)</name>
        <dbReference type="ChEBI" id="CHEBI:18420"/>
    </cofactor>
</comment>
<keyword evidence="6" id="KW-0547">Nucleotide-binding</keyword>
<evidence type="ECO:0000256" key="11">
    <source>
        <dbReference type="PROSITE-ProRule" id="PRU00192"/>
    </source>
</evidence>
<evidence type="ECO:0000256" key="10">
    <source>
        <dbReference type="ARBA" id="ARBA00048329"/>
    </source>
</evidence>
<feature type="region of interest" description="Disordered" evidence="12">
    <location>
        <begin position="395"/>
        <end position="415"/>
    </location>
</feature>
<dbReference type="PANTHER" id="PTHR44329:SF288">
    <property type="entry name" value="MITOGEN-ACTIVATED PROTEIN KINASE KINASE KINASE 20"/>
    <property type="match status" value="1"/>
</dbReference>
<evidence type="ECO:0000313" key="16">
    <source>
        <dbReference type="Proteomes" id="UP000559027"/>
    </source>
</evidence>
<reference evidence="15 16" key="1">
    <citation type="journal article" date="2020" name="ISME J.">
        <title>Uncovering the hidden diversity of litter-decomposition mechanisms in mushroom-forming fungi.</title>
        <authorList>
            <person name="Floudas D."/>
            <person name="Bentzer J."/>
            <person name="Ahren D."/>
            <person name="Johansson T."/>
            <person name="Persson P."/>
            <person name="Tunlid A."/>
        </authorList>
    </citation>
    <scope>NUCLEOTIDE SEQUENCE [LARGE SCALE GENOMIC DNA]</scope>
    <source>
        <strain evidence="15 16">CBS 146.42</strain>
    </source>
</reference>
<evidence type="ECO:0000256" key="4">
    <source>
        <dbReference type="ARBA" id="ARBA00022443"/>
    </source>
</evidence>
<dbReference type="SMART" id="SM00220">
    <property type="entry name" value="S_TKc"/>
    <property type="match status" value="1"/>
</dbReference>
<dbReference type="InterPro" id="IPR036028">
    <property type="entry name" value="SH3-like_dom_sf"/>
</dbReference>
<feature type="domain" description="SH3" evidence="13">
    <location>
        <begin position="515"/>
        <end position="575"/>
    </location>
</feature>
<evidence type="ECO:0000256" key="9">
    <source>
        <dbReference type="ARBA" id="ARBA00047559"/>
    </source>
</evidence>
<gene>
    <name evidence="15" type="ORF">D9756_008761</name>
</gene>
<dbReference type="OrthoDB" id="4062651at2759"/>
<keyword evidence="8" id="KW-0067">ATP-binding</keyword>